<dbReference type="Proteomes" id="UP000324536">
    <property type="component" value="Chromosome"/>
</dbReference>
<evidence type="ECO:0000259" key="7">
    <source>
        <dbReference type="Pfam" id="PF03807"/>
    </source>
</evidence>
<dbReference type="SUPFAM" id="SSF48179">
    <property type="entry name" value="6-phosphogluconate dehydrogenase C-terminal domain-like"/>
    <property type="match status" value="1"/>
</dbReference>
<dbReference type="Gene3D" id="1.10.3730.10">
    <property type="entry name" value="ProC C-terminal domain-like"/>
    <property type="match status" value="1"/>
</dbReference>
<dbReference type="InterPro" id="IPR028939">
    <property type="entry name" value="P5C_Rdtase_cat_N"/>
</dbReference>
<evidence type="ECO:0000256" key="6">
    <source>
        <dbReference type="PIRSR" id="PIRSR000193-1"/>
    </source>
</evidence>
<comment type="subcellular location">
    <subcellularLocation>
        <location evidence="4">Cytoplasm</location>
    </subcellularLocation>
</comment>
<evidence type="ECO:0000256" key="3">
    <source>
        <dbReference type="ARBA" id="ARBA00023002"/>
    </source>
</evidence>
<evidence type="ECO:0000256" key="4">
    <source>
        <dbReference type="HAMAP-Rule" id="MF_01925"/>
    </source>
</evidence>
<accession>A0A5C1YLG3</accession>
<dbReference type="NCBIfam" id="TIGR00112">
    <property type="entry name" value="proC"/>
    <property type="match status" value="1"/>
</dbReference>
<keyword evidence="4" id="KW-0028">Amino-acid biosynthesis</keyword>
<dbReference type="GO" id="GO:0055129">
    <property type="term" value="P:L-proline biosynthetic process"/>
    <property type="evidence" value="ECO:0007669"/>
    <property type="project" value="UniProtKB-UniRule"/>
</dbReference>
<keyword evidence="3 4" id="KW-0560">Oxidoreductase</keyword>
<dbReference type="GO" id="GO:0004735">
    <property type="term" value="F:pyrroline-5-carboxylate reductase activity"/>
    <property type="evidence" value="ECO:0007669"/>
    <property type="project" value="UniProtKB-UniRule"/>
</dbReference>
<dbReference type="KEGG" id="acek:FLP30_04670"/>
<comment type="catalytic activity">
    <reaction evidence="4">
        <text>L-proline + NAD(+) = (S)-1-pyrroline-5-carboxylate + NADH + 2 H(+)</text>
        <dbReference type="Rhea" id="RHEA:14105"/>
        <dbReference type="ChEBI" id="CHEBI:15378"/>
        <dbReference type="ChEBI" id="CHEBI:17388"/>
        <dbReference type="ChEBI" id="CHEBI:57540"/>
        <dbReference type="ChEBI" id="CHEBI:57945"/>
        <dbReference type="ChEBI" id="CHEBI:60039"/>
        <dbReference type="EC" id="1.5.1.2"/>
    </reaction>
</comment>
<dbReference type="AlphaFoldDB" id="A0A5C1YLG3"/>
<keyword evidence="4" id="KW-0963">Cytoplasm</keyword>
<dbReference type="InterPro" id="IPR029036">
    <property type="entry name" value="P5CR_dimer"/>
</dbReference>
<keyword evidence="4" id="KW-0641">Proline biosynthesis</keyword>
<dbReference type="GO" id="GO:0005737">
    <property type="term" value="C:cytoplasm"/>
    <property type="evidence" value="ECO:0007669"/>
    <property type="project" value="UniProtKB-SubCell"/>
</dbReference>
<name>A0A5C1YLG3_9PROT</name>
<comment type="catalytic activity">
    <reaction evidence="4">
        <text>L-proline + NADP(+) = (S)-1-pyrroline-5-carboxylate + NADPH + 2 H(+)</text>
        <dbReference type="Rhea" id="RHEA:14109"/>
        <dbReference type="ChEBI" id="CHEBI:15378"/>
        <dbReference type="ChEBI" id="CHEBI:17388"/>
        <dbReference type="ChEBI" id="CHEBI:57783"/>
        <dbReference type="ChEBI" id="CHEBI:58349"/>
        <dbReference type="ChEBI" id="CHEBI:60039"/>
        <dbReference type="EC" id="1.5.1.2"/>
    </reaction>
</comment>
<dbReference type="RefSeq" id="WP_149278795.1">
    <property type="nucleotide sequence ID" value="NZ_CP043506.1"/>
</dbReference>
<dbReference type="FunFam" id="1.10.3730.10:FF:000001">
    <property type="entry name" value="Pyrroline-5-carboxylate reductase"/>
    <property type="match status" value="1"/>
</dbReference>
<dbReference type="EC" id="1.5.1.2" evidence="4 5"/>
<evidence type="ECO:0000313" key="10">
    <source>
        <dbReference type="Proteomes" id="UP000324536"/>
    </source>
</evidence>
<dbReference type="OrthoDB" id="9805754at2"/>
<feature type="domain" description="Pyrroline-5-carboxylate reductase dimerisation" evidence="8">
    <location>
        <begin position="164"/>
        <end position="269"/>
    </location>
</feature>
<dbReference type="Pfam" id="PF14748">
    <property type="entry name" value="P5CR_dimer"/>
    <property type="match status" value="1"/>
</dbReference>
<dbReference type="SUPFAM" id="SSF51735">
    <property type="entry name" value="NAD(P)-binding Rossmann-fold domains"/>
    <property type="match status" value="1"/>
</dbReference>
<comment type="similarity">
    <text evidence="1 4">Belongs to the pyrroline-5-carboxylate reductase family.</text>
</comment>
<evidence type="ECO:0000259" key="8">
    <source>
        <dbReference type="Pfam" id="PF14748"/>
    </source>
</evidence>
<reference evidence="9 10" key="1">
    <citation type="submission" date="2019-09" db="EMBL/GenBank/DDBJ databases">
        <title>Genome sequencing of strain KACC 21233.</title>
        <authorList>
            <person name="Heo J."/>
            <person name="Kim S.-J."/>
            <person name="Kim J.-S."/>
            <person name="Hong S.-B."/>
            <person name="Kwon S.-W."/>
        </authorList>
    </citation>
    <scope>NUCLEOTIDE SEQUENCE [LARGE SCALE GENOMIC DNA]</scope>
    <source>
        <strain evidence="9 10">KACC 21233</strain>
    </source>
</reference>
<comment type="function">
    <text evidence="4">Catalyzes the reduction of 1-pyrroline-5-carboxylate (PCA) to L-proline.</text>
</comment>
<dbReference type="PANTHER" id="PTHR11645:SF0">
    <property type="entry name" value="PYRROLINE-5-CARBOXYLATE REDUCTASE 3"/>
    <property type="match status" value="1"/>
</dbReference>
<gene>
    <name evidence="4" type="primary">proC</name>
    <name evidence="9" type="ORF">FLP30_04670</name>
</gene>
<dbReference type="UniPathway" id="UPA00098">
    <property type="reaction ID" value="UER00361"/>
</dbReference>
<evidence type="ECO:0000256" key="5">
    <source>
        <dbReference type="NCBIfam" id="TIGR00112"/>
    </source>
</evidence>
<dbReference type="Gene3D" id="3.40.50.720">
    <property type="entry name" value="NAD(P)-binding Rossmann-like Domain"/>
    <property type="match status" value="1"/>
</dbReference>
<comment type="pathway">
    <text evidence="4">Amino-acid biosynthesis; L-proline biosynthesis; L-proline from L-glutamate 5-semialdehyde: step 1/1.</text>
</comment>
<dbReference type="PIRSF" id="PIRSF000193">
    <property type="entry name" value="Pyrrol-5-carb_rd"/>
    <property type="match status" value="1"/>
</dbReference>
<evidence type="ECO:0000313" key="9">
    <source>
        <dbReference type="EMBL" id="QEO17116.1"/>
    </source>
</evidence>
<protein>
    <recommendedName>
        <fullName evidence="4 5">Pyrroline-5-carboxylate reductase</fullName>
        <shortName evidence="4">P5C reductase</shortName>
        <shortName evidence="4">P5CR</shortName>
        <ecNumber evidence="4 5">1.5.1.2</ecNumber>
    </recommendedName>
    <alternativeName>
        <fullName evidence="4">PCA reductase</fullName>
    </alternativeName>
</protein>
<keyword evidence="2 4" id="KW-0521">NADP</keyword>
<sequence length="271" mass="27840">MTTPLPSILLAGCGKMGSAMVQGWLAGGLAPSVVLDRHLSDLPAPHRVVRAVADIPAGFVPDVIVLAVKPQKADGVLAELAARYPQATVLSVMAGRTVASLEAAFAAGATATQPTIIRAMPNTPSLLGAGMCGLYAPLTATAEQKQHCDSLMRAVGETVWVERESLIDAVTGVSGSGPAYVFLLAELLEKAGQAQGLPAPVARTLAREVIYGAGRMLHELPTDAEELRRNVTSPGGTTAAALAVLMQPEAWPRITTDAVAAAVNRAGELAG</sequence>
<dbReference type="InterPro" id="IPR008927">
    <property type="entry name" value="6-PGluconate_DH-like_C_sf"/>
</dbReference>
<organism evidence="9 10">
    <name type="scientific">Acetobacter vaccinii</name>
    <dbReference type="NCBI Taxonomy" id="2592655"/>
    <lineage>
        <taxon>Bacteria</taxon>
        <taxon>Pseudomonadati</taxon>
        <taxon>Pseudomonadota</taxon>
        <taxon>Alphaproteobacteria</taxon>
        <taxon>Acetobacterales</taxon>
        <taxon>Acetobacteraceae</taxon>
        <taxon>Acetobacter</taxon>
    </lineage>
</organism>
<keyword evidence="10" id="KW-1185">Reference proteome</keyword>
<dbReference type="InterPro" id="IPR036291">
    <property type="entry name" value="NAD(P)-bd_dom_sf"/>
</dbReference>
<evidence type="ECO:0000256" key="2">
    <source>
        <dbReference type="ARBA" id="ARBA00022857"/>
    </source>
</evidence>
<dbReference type="HAMAP" id="MF_01925">
    <property type="entry name" value="P5C_reductase"/>
    <property type="match status" value="1"/>
</dbReference>
<dbReference type="Pfam" id="PF03807">
    <property type="entry name" value="F420_oxidored"/>
    <property type="match status" value="1"/>
</dbReference>
<feature type="binding site" evidence="6">
    <location>
        <begin position="67"/>
        <end position="70"/>
    </location>
    <ligand>
        <name>NADP(+)</name>
        <dbReference type="ChEBI" id="CHEBI:58349"/>
    </ligand>
</feature>
<feature type="domain" description="Pyrroline-5-carboxylate reductase catalytic N-terminal" evidence="7">
    <location>
        <begin position="11"/>
        <end position="95"/>
    </location>
</feature>
<evidence type="ECO:0000256" key="1">
    <source>
        <dbReference type="ARBA" id="ARBA00005525"/>
    </source>
</evidence>
<proteinExistence type="inferred from homology"/>
<dbReference type="EMBL" id="CP043506">
    <property type="protein sequence ID" value="QEO17116.1"/>
    <property type="molecule type" value="Genomic_DNA"/>
</dbReference>
<dbReference type="InterPro" id="IPR000304">
    <property type="entry name" value="Pyrroline-COOH_reductase"/>
</dbReference>
<dbReference type="PANTHER" id="PTHR11645">
    <property type="entry name" value="PYRROLINE-5-CARBOXYLATE REDUCTASE"/>
    <property type="match status" value="1"/>
</dbReference>